<organism evidence="1 2">
    <name type="scientific">Pseudomonas fluorescens HK44</name>
    <dbReference type="NCBI Taxonomy" id="1042209"/>
    <lineage>
        <taxon>Bacteria</taxon>
        <taxon>Pseudomonadati</taxon>
        <taxon>Pseudomonadota</taxon>
        <taxon>Gammaproteobacteria</taxon>
        <taxon>Pseudomonadales</taxon>
        <taxon>Pseudomonadaceae</taxon>
        <taxon>Pseudomonas</taxon>
    </lineage>
</organism>
<evidence type="ECO:0000313" key="2">
    <source>
        <dbReference type="Proteomes" id="UP000022611"/>
    </source>
</evidence>
<accession>A0A010SM75</accession>
<protein>
    <submittedName>
        <fullName evidence="1">Uncharacterized protein</fullName>
    </submittedName>
</protein>
<comment type="caution">
    <text evidence="1">The sequence shown here is derived from an EMBL/GenBank/DDBJ whole genome shotgun (WGS) entry which is preliminary data.</text>
</comment>
<reference evidence="1 2" key="1">
    <citation type="journal article" date="2011" name="J. Bacteriol.">
        <title>Draft genome sequence of the polycyclic aromatic hydrocarbon-degrading, genetically engineered bioluminescent bioreporter Pseudomonas fluorescens HK44.</title>
        <authorList>
            <person name="Chauhan A."/>
            <person name="Layton A.C."/>
            <person name="Williams D.E."/>
            <person name="Smartt A.E."/>
            <person name="Ripp S."/>
            <person name="Karpinets T.V."/>
            <person name="Brown S.D."/>
            <person name="Sayler G.S."/>
        </authorList>
    </citation>
    <scope>NUCLEOTIDE SEQUENCE [LARGE SCALE GENOMIC DNA]</scope>
    <source>
        <strain evidence="1 2">HK44</strain>
    </source>
</reference>
<proteinExistence type="predicted"/>
<name>A0A010SM75_PSEFL</name>
<sequence>MASYMTGTSTPQKRKAPKILERITSAPVLSILQPLDPDEYTLYIMGHCNIGRKYISNINMFIGGRVELSAQELTFRMQEDGLPRNIKNVKLFACNGGAIDPSVTGSALDSYGARLYWSLTTRGFDNVKLTAYTVPLMAATVDLRTGHKRAFDGSLPSTHRRQWPS</sequence>
<dbReference type="PATRIC" id="fig|1042209.11.peg.3077"/>
<dbReference type="OrthoDB" id="7056038at2"/>
<dbReference type="HOGENOM" id="CLU_1609395_0_0_6"/>
<dbReference type="AlphaFoldDB" id="A0A010SM75"/>
<evidence type="ECO:0000313" key="1">
    <source>
        <dbReference type="EMBL" id="EXF94065.1"/>
    </source>
</evidence>
<dbReference type="Proteomes" id="UP000022611">
    <property type="component" value="Unassembled WGS sequence"/>
</dbReference>
<dbReference type="EMBL" id="AFOY02000015">
    <property type="protein sequence ID" value="EXF94065.1"/>
    <property type="molecule type" value="Genomic_DNA"/>
</dbReference>
<gene>
    <name evidence="1" type="ORF">HK44_003605</name>
</gene>
<dbReference type="RefSeq" id="WP_019690984.1">
    <property type="nucleotide sequence ID" value="NZ_AFOY02000015.1"/>
</dbReference>